<dbReference type="Proteomes" id="UP000198757">
    <property type="component" value="Unassembled WGS sequence"/>
</dbReference>
<dbReference type="Gene3D" id="1.10.10.60">
    <property type="entry name" value="Homeodomain-like"/>
    <property type="match status" value="1"/>
</dbReference>
<dbReference type="PROSITE" id="PS01124">
    <property type="entry name" value="HTH_ARAC_FAMILY_2"/>
    <property type="match status" value="1"/>
</dbReference>
<evidence type="ECO:0000256" key="3">
    <source>
        <dbReference type="ARBA" id="ARBA00023163"/>
    </source>
</evidence>
<dbReference type="PANTHER" id="PTHR43280:SF30">
    <property type="entry name" value="MMSAB OPERON REGULATORY PROTEIN"/>
    <property type="match status" value="1"/>
</dbReference>
<dbReference type="SMART" id="SM00342">
    <property type="entry name" value="HTH_ARAC"/>
    <property type="match status" value="1"/>
</dbReference>
<dbReference type="Pfam" id="PF12833">
    <property type="entry name" value="HTH_18"/>
    <property type="match status" value="1"/>
</dbReference>
<dbReference type="PRINTS" id="PR00032">
    <property type="entry name" value="HTHARAC"/>
</dbReference>
<dbReference type="GO" id="GO:0003700">
    <property type="term" value="F:DNA-binding transcription factor activity"/>
    <property type="evidence" value="ECO:0007669"/>
    <property type="project" value="InterPro"/>
</dbReference>
<dbReference type="EMBL" id="FMZO01000005">
    <property type="protein sequence ID" value="SDD01646.1"/>
    <property type="molecule type" value="Genomic_DNA"/>
</dbReference>
<dbReference type="OrthoDB" id="4480133at2"/>
<protein>
    <submittedName>
        <fullName evidence="5">AraC-type DNA-binding protein</fullName>
    </submittedName>
</protein>
<keyword evidence="6" id="KW-1185">Reference proteome</keyword>
<dbReference type="RefSeq" id="WP_090390183.1">
    <property type="nucleotide sequence ID" value="NZ_FMZO01000005.1"/>
</dbReference>
<dbReference type="InterPro" id="IPR018062">
    <property type="entry name" value="HTH_AraC-typ_CS"/>
</dbReference>
<dbReference type="InterPro" id="IPR020449">
    <property type="entry name" value="Tscrpt_reg_AraC-type_HTH"/>
</dbReference>
<dbReference type="PROSITE" id="PS00041">
    <property type="entry name" value="HTH_ARAC_FAMILY_1"/>
    <property type="match status" value="1"/>
</dbReference>
<dbReference type="AlphaFoldDB" id="A0A1G6RCK7"/>
<dbReference type="InterPro" id="IPR009057">
    <property type="entry name" value="Homeodomain-like_sf"/>
</dbReference>
<gene>
    <name evidence="5" type="ORF">SAMN04487894_105214</name>
</gene>
<dbReference type="SUPFAM" id="SSF46689">
    <property type="entry name" value="Homeodomain-like"/>
    <property type="match status" value="1"/>
</dbReference>
<dbReference type="PANTHER" id="PTHR43280">
    <property type="entry name" value="ARAC-FAMILY TRANSCRIPTIONAL REGULATOR"/>
    <property type="match status" value="1"/>
</dbReference>
<evidence type="ECO:0000259" key="4">
    <source>
        <dbReference type="PROSITE" id="PS01124"/>
    </source>
</evidence>
<feature type="domain" description="HTH araC/xylS-type" evidence="4">
    <location>
        <begin position="237"/>
        <end position="335"/>
    </location>
</feature>
<sequence>MELPESIRFATIISDPEVYINSMLQLHPDAKHDRSSGAIAIKNEIIDSSFKYRLLEEGLFLFSFTSYSPVDAEYGLIPNPASDYCTLVFYFTEKRTKNPLYLKVDEQFYSGNQFAAFFNGQMNAEIFIKAKQQAFGIQLEIHKKWFAENSDLASLLKRPLFADILNFREKAFVQAEAEQYQQQVENICSVFDKEKDVFQKLKLKAGVHKLIYLFLEEICGIQRHKKSTPAGDPGELEFALNYMEKSYGADFPGTGFLAAQCKMSESSFNKKFKTIFRLTAAQHFRNLKMKEALRLLELGYNVKDVCYKIGYQDTSAFGRSFKQVYGKSPASYVKK</sequence>
<evidence type="ECO:0000313" key="5">
    <source>
        <dbReference type="EMBL" id="SDD01646.1"/>
    </source>
</evidence>
<dbReference type="GO" id="GO:0043565">
    <property type="term" value="F:sequence-specific DNA binding"/>
    <property type="evidence" value="ECO:0007669"/>
    <property type="project" value="InterPro"/>
</dbReference>
<dbReference type="InterPro" id="IPR018060">
    <property type="entry name" value="HTH_AraC"/>
</dbReference>
<keyword evidence="1" id="KW-0805">Transcription regulation</keyword>
<accession>A0A1G6RCK7</accession>
<dbReference type="STRING" id="1285928.SAMN04487894_105214"/>
<keyword evidence="3" id="KW-0804">Transcription</keyword>
<evidence type="ECO:0000256" key="1">
    <source>
        <dbReference type="ARBA" id="ARBA00023015"/>
    </source>
</evidence>
<evidence type="ECO:0000256" key="2">
    <source>
        <dbReference type="ARBA" id="ARBA00023125"/>
    </source>
</evidence>
<reference evidence="6" key="1">
    <citation type="submission" date="2016-10" db="EMBL/GenBank/DDBJ databases">
        <authorList>
            <person name="Varghese N."/>
            <person name="Submissions S."/>
        </authorList>
    </citation>
    <scope>NUCLEOTIDE SEQUENCE [LARGE SCALE GENOMIC DNA]</scope>
    <source>
        <strain evidence="6">DSM 25811 / CCM 8410 / LMG 26954 / E90</strain>
    </source>
</reference>
<organism evidence="5 6">
    <name type="scientific">Niabella drilacis (strain DSM 25811 / CCM 8410 / CCUG 62505 / LMG 26954 / E90)</name>
    <dbReference type="NCBI Taxonomy" id="1285928"/>
    <lineage>
        <taxon>Bacteria</taxon>
        <taxon>Pseudomonadati</taxon>
        <taxon>Bacteroidota</taxon>
        <taxon>Chitinophagia</taxon>
        <taxon>Chitinophagales</taxon>
        <taxon>Chitinophagaceae</taxon>
        <taxon>Niabella</taxon>
    </lineage>
</organism>
<name>A0A1G6RCK7_NIADE</name>
<evidence type="ECO:0000313" key="6">
    <source>
        <dbReference type="Proteomes" id="UP000198757"/>
    </source>
</evidence>
<keyword evidence="2 5" id="KW-0238">DNA-binding</keyword>
<proteinExistence type="predicted"/>